<reference evidence="2 3" key="1">
    <citation type="journal article" date="2024" name="Microbiol. Resour. Announc.">
        <title>Genome annotations for the ascomycete fungi Trichoderma harzianum, Trichoderma aggressivum, and Purpureocillium lilacinum.</title>
        <authorList>
            <person name="Beijen E.P.W."/>
            <person name="Ohm R.A."/>
        </authorList>
    </citation>
    <scope>NUCLEOTIDE SEQUENCE [LARGE SCALE GENOMIC DNA]</scope>
    <source>
        <strain evidence="2 3">CBS 150709</strain>
    </source>
</reference>
<dbReference type="Proteomes" id="UP001287286">
    <property type="component" value="Unassembled WGS sequence"/>
</dbReference>
<organism evidence="2 3">
    <name type="scientific">Purpureocillium lilacinum</name>
    <name type="common">Paecilomyces lilacinus</name>
    <dbReference type="NCBI Taxonomy" id="33203"/>
    <lineage>
        <taxon>Eukaryota</taxon>
        <taxon>Fungi</taxon>
        <taxon>Dikarya</taxon>
        <taxon>Ascomycota</taxon>
        <taxon>Pezizomycotina</taxon>
        <taxon>Sordariomycetes</taxon>
        <taxon>Hypocreomycetidae</taxon>
        <taxon>Hypocreales</taxon>
        <taxon>Ophiocordycipitaceae</taxon>
        <taxon>Purpureocillium</taxon>
    </lineage>
</organism>
<protein>
    <submittedName>
        <fullName evidence="2">Uncharacterized protein</fullName>
    </submittedName>
</protein>
<evidence type="ECO:0000256" key="1">
    <source>
        <dbReference type="SAM" id="MobiDB-lite"/>
    </source>
</evidence>
<feature type="region of interest" description="Disordered" evidence="1">
    <location>
        <begin position="72"/>
        <end position="150"/>
    </location>
</feature>
<comment type="caution">
    <text evidence="2">The sequence shown here is derived from an EMBL/GenBank/DDBJ whole genome shotgun (WGS) entry which is preliminary data.</text>
</comment>
<accession>A0ABR0C2T4</accession>
<evidence type="ECO:0000313" key="2">
    <source>
        <dbReference type="EMBL" id="KAK4090331.1"/>
    </source>
</evidence>
<name>A0ABR0C2T4_PURLI</name>
<feature type="compositionally biased region" description="Pro residues" evidence="1">
    <location>
        <begin position="115"/>
        <end position="127"/>
    </location>
</feature>
<proteinExistence type="predicted"/>
<gene>
    <name evidence="2" type="ORF">Purlil1_5502</name>
</gene>
<feature type="compositionally biased region" description="Low complexity" evidence="1">
    <location>
        <begin position="105"/>
        <end position="114"/>
    </location>
</feature>
<evidence type="ECO:0000313" key="3">
    <source>
        <dbReference type="Proteomes" id="UP001287286"/>
    </source>
</evidence>
<keyword evidence="3" id="KW-1185">Reference proteome</keyword>
<dbReference type="EMBL" id="JAWRVI010000016">
    <property type="protein sequence ID" value="KAK4090331.1"/>
    <property type="molecule type" value="Genomic_DNA"/>
</dbReference>
<sequence>MVQAGLVDTASCVCDKLVAQDPAMPWTVLARPKANAPGRQASTERPARVVSLLLPAQCLRRAALLHARFFPGKRHGATAREETTSGHPGPSSKIQPFTADADHQVACPALASAVPLPPPPPPPPSPSPACLASDRRTAGWQGETRGASLT</sequence>